<evidence type="ECO:0000313" key="1">
    <source>
        <dbReference type="EMBL" id="KAF7827495.1"/>
    </source>
</evidence>
<gene>
    <name evidence="1" type="ORF">G2W53_018659</name>
</gene>
<name>A0A834WLA3_9FABA</name>
<dbReference type="AlphaFoldDB" id="A0A834WLA3"/>
<proteinExistence type="predicted"/>
<protein>
    <submittedName>
        <fullName evidence="1">Uncharacterized protein</fullName>
    </submittedName>
</protein>
<sequence length="24" mass="2446">MGEGLPRWKEGVCLIIAGGATVST</sequence>
<keyword evidence="2" id="KW-1185">Reference proteome</keyword>
<comment type="caution">
    <text evidence="1">The sequence shown here is derived from an EMBL/GenBank/DDBJ whole genome shotgun (WGS) entry which is preliminary data.</text>
</comment>
<reference evidence="1" key="1">
    <citation type="submission" date="2020-09" db="EMBL/GenBank/DDBJ databases">
        <title>Genome-Enabled Discovery of Anthraquinone Biosynthesis in Senna tora.</title>
        <authorList>
            <person name="Kang S.-H."/>
            <person name="Pandey R.P."/>
            <person name="Lee C.-M."/>
            <person name="Sim J.-S."/>
            <person name="Jeong J.-T."/>
            <person name="Choi B.-S."/>
            <person name="Jung M."/>
            <person name="Ginzburg D."/>
            <person name="Zhao K."/>
            <person name="Won S.Y."/>
            <person name="Oh T.-J."/>
            <person name="Yu Y."/>
            <person name="Kim N.-H."/>
            <person name="Lee O.R."/>
            <person name="Lee T.-H."/>
            <person name="Bashyal P."/>
            <person name="Kim T.-S."/>
            <person name="Lee W.-H."/>
            <person name="Kawkins C."/>
            <person name="Kim C.-K."/>
            <person name="Kim J.S."/>
            <person name="Ahn B.O."/>
            <person name="Rhee S.Y."/>
            <person name="Sohng J.K."/>
        </authorList>
    </citation>
    <scope>NUCLEOTIDE SEQUENCE</scope>
    <source>
        <tissue evidence="1">Leaf</tissue>
    </source>
</reference>
<dbReference type="Proteomes" id="UP000634136">
    <property type="component" value="Unassembled WGS sequence"/>
</dbReference>
<dbReference type="EMBL" id="JAAIUW010000006">
    <property type="protein sequence ID" value="KAF7827495.1"/>
    <property type="molecule type" value="Genomic_DNA"/>
</dbReference>
<accession>A0A834WLA3</accession>
<evidence type="ECO:0000313" key="2">
    <source>
        <dbReference type="Proteomes" id="UP000634136"/>
    </source>
</evidence>
<organism evidence="1 2">
    <name type="scientific">Senna tora</name>
    <dbReference type="NCBI Taxonomy" id="362788"/>
    <lineage>
        <taxon>Eukaryota</taxon>
        <taxon>Viridiplantae</taxon>
        <taxon>Streptophyta</taxon>
        <taxon>Embryophyta</taxon>
        <taxon>Tracheophyta</taxon>
        <taxon>Spermatophyta</taxon>
        <taxon>Magnoliopsida</taxon>
        <taxon>eudicotyledons</taxon>
        <taxon>Gunneridae</taxon>
        <taxon>Pentapetalae</taxon>
        <taxon>rosids</taxon>
        <taxon>fabids</taxon>
        <taxon>Fabales</taxon>
        <taxon>Fabaceae</taxon>
        <taxon>Caesalpinioideae</taxon>
        <taxon>Cassia clade</taxon>
        <taxon>Senna</taxon>
    </lineage>
</organism>